<keyword evidence="3" id="KW-1185">Reference proteome</keyword>
<reference evidence="2" key="1">
    <citation type="submission" date="2021-07" db="EMBL/GenBank/DDBJ databases">
        <authorList>
            <person name="Catto M.A."/>
            <person name="Jacobson A."/>
            <person name="Kennedy G."/>
            <person name="Labadie P."/>
            <person name="Hunt B.G."/>
            <person name="Srinivasan R."/>
        </authorList>
    </citation>
    <scope>NUCLEOTIDE SEQUENCE</scope>
    <source>
        <strain evidence="2">PL_HMW_Pooled</strain>
        <tissue evidence="2">Head</tissue>
    </source>
</reference>
<dbReference type="InterPro" id="IPR012337">
    <property type="entry name" value="RNaseH-like_sf"/>
</dbReference>
<name>A0AAE1HSN7_9NEOP</name>
<dbReference type="PANTHER" id="PTHR37162:SF1">
    <property type="entry name" value="BED-TYPE DOMAIN-CONTAINING PROTEIN"/>
    <property type="match status" value="1"/>
</dbReference>
<dbReference type="AlphaFoldDB" id="A0AAE1HSN7"/>
<reference evidence="2" key="2">
    <citation type="journal article" date="2023" name="BMC Genomics">
        <title>Pest status, molecular evolution, and epigenetic factors derived from the genome assembly of Frankliniella fusca, a thysanopteran phytovirus vector.</title>
        <authorList>
            <person name="Catto M.A."/>
            <person name="Labadie P.E."/>
            <person name="Jacobson A.L."/>
            <person name="Kennedy G.G."/>
            <person name="Srinivasan R."/>
            <person name="Hunt B.G."/>
        </authorList>
    </citation>
    <scope>NUCLEOTIDE SEQUENCE</scope>
    <source>
        <strain evidence="2">PL_HMW_Pooled</strain>
    </source>
</reference>
<dbReference type="EMBL" id="JAHWGI010001269">
    <property type="protein sequence ID" value="KAK3926633.1"/>
    <property type="molecule type" value="Genomic_DNA"/>
</dbReference>
<feature type="region of interest" description="Disordered" evidence="1">
    <location>
        <begin position="1"/>
        <end position="29"/>
    </location>
</feature>
<evidence type="ECO:0000313" key="3">
    <source>
        <dbReference type="Proteomes" id="UP001219518"/>
    </source>
</evidence>
<gene>
    <name evidence="2" type="ORF">KUF71_014969</name>
</gene>
<evidence type="ECO:0000313" key="2">
    <source>
        <dbReference type="EMBL" id="KAK3926633.1"/>
    </source>
</evidence>
<feature type="compositionally biased region" description="Basic and acidic residues" evidence="1">
    <location>
        <begin position="15"/>
        <end position="24"/>
    </location>
</feature>
<dbReference type="PANTHER" id="PTHR37162">
    <property type="entry name" value="HAT FAMILY DIMERISATION DOMAINCONTAINING PROTEIN-RELATED"/>
    <property type="match status" value="1"/>
</dbReference>
<evidence type="ECO:0000256" key="1">
    <source>
        <dbReference type="SAM" id="MobiDB-lite"/>
    </source>
</evidence>
<proteinExistence type="predicted"/>
<dbReference type="Proteomes" id="UP001219518">
    <property type="component" value="Unassembled WGS sequence"/>
</dbReference>
<accession>A0AAE1HSN7</accession>
<comment type="caution">
    <text evidence="2">The sequence shown here is derived from an EMBL/GenBank/DDBJ whole genome shotgun (WGS) entry which is preliminary data.</text>
</comment>
<feature type="compositionally biased region" description="Polar residues" evidence="1">
    <location>
        <begin position="649"/>
        <end position="663"/>
    </location>
</feature>
<protein>
    <submittedName>
        <fullName evidence="2">Zinc finger protein 862</fullName>
    </submittedName>
</protein>
<sequence length="663" mass="74120">MSGKRPCATRPGTPEYKKKIRGESSVKTPRRQQHFVDKWLTDSAFKGWLARVPGDTLKAQCTVCKKTFTAERGVLTRHSETADHKQAAASAKNQGTLLAFAAVDSEKRKFDDQVKSAEIRTVGLLAEKKNISFNAGSAVVSRDKASFPDSKIAQAVKLERTKATNICKYVIGRSESESLTEKLKTKKFSVIIDESTDIGTVKNLCINVRFVDSIEVLNEAGEPTMRRRLVTKFWKLVQVFSPNDADAAAEGATAEKLFGAMQSSLDDAQVPRANVIGFASDGCNTMFGANNSVASRMATDYPGVTVTKCVCHSLHLCASEASKMLPNDIEELARNIYGVFSKSSKRQAQLAEFQNFFNLDVHKILKPSQTRWLSVNAVVDRILEQWPALLNFFNLSAFELGLVSVDKILKTMMEPATRFYYLFLQWALPKFTELNKTFQGDDGLITSVHSEMSSTYKSMLSSYMDPGYVKRADLDRVDPEDASKFVPLSQVHFGVDMMNLETTPEMSRLSDRDRISTINELRLNCRKFMIKACLEMKARFNFRADLVYAKISALHPSIATANSRTFDRPLSLTSLAVAVPRIIDPADRERLQRIDDQWQKLLLRDFPADLKNRKVGEFWNEIGSIVKLNGDLEFPYHSQPPDSHELATKQPTPATSQGLTGNA</sequence>
<dbReference type="SUPFAM" id="SSF53098">
    <property type="entry name" value="Ribonuclease H-like"/>
    <property type="match status" value="1"/>
</dbReference>
<organism evidence="2 3">
    <name type="scientific">Frankliniella fusca</name>
    <dbReference type="NCBI Taxonomy" id="407009"/>
    <lineage>
        <taxon>Eukaryota</taxon>
        <taxon>Metazoa</taxon>
        <taxon>Ecdysozoa</taxon>
        <taxon>Arthropoda</taxon>
        <taxon>Hexapoda</taxon>
        <taxon>Insecta</taxon>
        <taxon>Pterygota</taxon>
        <taxon>Neoptera</taxon>
        <taxon>Paraneoptera</taxon>
        <taxon>Thysanoptera</taxon>
        <taxon>Terebrantia</taxon>
        <taxon>Thripoidea</taxon>
        <taxon>Thripidae</taxon>
        <taxon>Frankliniella</taxon>
    </lineage>
</organism>
<feature type="region of interest" description="Disordered" evidence="1">
    <location>
        <begin position="637"/>
        <end position="663"/>
    </location>
</feature>